<evidence type="ECO:0000256" key="1">
    <source>
        <dbReference type="SAM" id="MobiDB-lite"/>
    </source>
</evidence>
<dbReference type="AlphaFoldDB" id="A0AAN8AH44"/>
<accession>A0AAN8AH44</accession>
<gene>
    <name evidence="2" type="ORF">PBY51_007450</name>
</gene>
<name>A0AAN8AH44_ELEMC</name>
<dbReference type="EMBL" id="JAUZQC010000017">
    <property type="protein sequence ID" value="KAK5855809.1"/>
    <property type="molecule type" value="Genomic_DNA"/>
</dbReference>
<feature type="region of interest" description="Disordered" evidence="1">
    <location>
        <begin position="48"/>
        <end position="77"/>
    </location>
</feature>
<evidence type="ECO:0000313" key="3">
    <source>
        <dbReference type="Proteomes" id="UP001346869"/>
    </source>
</evidence>
<reference evidence="2 3" key="1">
    <citation type="journal article" date="2023" name="Genes (Basel)">
        <title>Chromosome-Level Genome Assembly and Circadian Gene Repertoire of the Patagonia Blennie Eleginops maclovinus-The Closest Ancestral Proxy of Antarctic Cryonotothenioids.</title>
        <authorList>
            <person name="Cheng C.C."/>
            <person name="Rivera-Colon A.G."/>
            <person name="Minhas B.F."/>
            <person name="Wilson L."/>
            <person name="Rayamajhi N."/>
            <person name="Vargas-Chacoff L."/>
            <person name="Catchen J.M."/>
        </authorList>
    </citation>
    <scope>NUCLEOTIDE SEQUENCE [LARGE SCALE GENOMIC DNA]</scope>
    <source>
        <strain evidence="2">JMC-PN-2008</strain>
    </source>
</reference>
<keyword evidence="3" id="KW-1185">Reference proteome</keyword>
<proteinExistence type="predicted"/>
<protein>
    <submittedName>
        <fullName evidence="2">Uncharacterized protein</fullName>
    </submittedName>
</protein>
<evidence type="ECO:0000313" key="2">
    <source>
        <dbReference type="EMBL" id="KAK5855809.1"/>
    </source>
</evidence>
<comment type="caution">
    <text evidence="2">The sequence shown here is derived from an EMBL/GenBank/DDBJ whole genome shotgun (WGS) entry which is preliminary data.</text>
</comment>
<dbReference type="Proteomes" id="UP001346869">
    <property type="component" value="Unassembled WGS sequence"/>
</dbReference>
<organism evidence="2 3">
    <name type="scientific">Eleginops maclovinus</name>
    <name type="common">Patagonian blennie</name>
    <name type="synonym">Eleginus maclovinus</name>
    <dbReference type="NCBI Taxonomy" id="56733"/>
    <lineage>
        <taxon>Eukaryota</taxon>
        <taxon>Metazoa</taxon>
        <taxon>Chordata</taxon>
        <taxon>Craniata</taxon>
        <taxon>Vertebrata</taxon>
        <taxon>Euteleostomi</taxon>
        <taxon>Actinopterygii</taxon>
        <taxon>Neopterygii</taxon>
        <taxon>Teleostei</taxon>
        <taxon>Neoteleostei</taxon>
        <taxon>Acanthomorphata</taxon>
        <taxon>Eupercaria</taxon>
        <taxon>Perciformes</taxon>
        <taxon>Notothenioidei</taxon>
        <taxon>Eleginopidae</taxon>
        <taxon>Eleginops</taxon>
    </lineage>
</organism>
<sequence length="77" mass="8414">MMTALGKRLNMNLLEVPVEGEPGRHRTGMMDGSHASNCEKIIARCRQLRQGGGQPKPRENKETGSPASGAPNLHIYM</sequence>
<reference evidence="2 3" key="2">
    <citation type="journal article" date="2023" name="Mol. Biol. Evol.">
        <title>Genomics of Secondarily Temperate Adaptation in the Only Non-Antarctic Icefish.</title>
        <authorList>
            <person name="Rivera-Colon A.G."/>
            <person name="Rayamajhi N."/>
            <person name="Minhas B.F."/>
            <person name="Madrigal G."/>
            <person name="Bilyk K.T."/>
            <person name="Yoon V."/>
            <person name="Hune M."/>
            <person name="Gregory S."/>
            <person name="Cheng C.H.C."/>
            <person name="Catchen J.M."/>
        </authorList>
    </citation>
    <scope>NUCLEOTIDE SEQUENCE [LARGE SCALE GENOMIC DNA]</scope>
    <source>
        <strain evidence="2">JMC-PN-2008</strain>
    </source>
</reference>